<dbReference type="InterPro" id="IPR036249">
    <property type="entry name" value="Thioredoxin-like_sf"/>
</dbReference>
<feature type="compositionally biased region" description="Basic and acidic residues" evidence="1">
    <location>
        <begin position="780"/>
        <end position="790"/>
    </location>
</feature>
<reference evidence="3" key="2">
    <citation type="submission" date="2023-05" db="EMBL/GenBank/DDBJ databases">
        <authorList>
            <consortium name="Lawrence Berkeley National Laboratory"/>
            <person name="Steindorff A."/>
            <person name="Hensen N."/>
            <person name="Bonometti L."/>
            <person name="Westerberg I."/>
            <person name="Brannstrom I.O."/>
            <person name="Guillou S."/>
            <person name="Cros-Aarteil S."/>
            <person name="Calhoun S."/>
            <person name="Haridas S."/>
            <person name="Kuo A."/>
            <person name="Mondo S."/>
            <person name="Pangilinan J."/>
            <person name="Riley R."/>
            <person name="Labutti K."/>
            <person name="Andreopoulos B."/>
            <person name="Lipzen A."/>
            <person name="Chen C."/>
            <person name="Yanf M."/>
            <person name="Daum C."/>
            <person name="Ng V."/>
            <person name="Clum A."/>
            <person name="Ohm R."/>
            <person name="Martin F."/>
            <person name="Silar P."/>
            <person name="Natvig D."/>
            <person name="Lalanne C."/>
            <person name="Gautier V."/>
            <person name="Ament-Velasquez S.L."/>
            <person name="Kruys A."/>
            <person name="Hutchinson M.I."/>
            <person name="Powell A.J."/>
            <person name="Barry K."/>
            <person name="Miller A.N."/>
            <person name="Grigoriev I.V."/>
            <person name="Debuchy R."/>
            <person name="Gladieux P."/>
            <person name="Thoren M.H."/>
            <person name="Johannesson H."/>
        </authorList>
    </citation>
    <scope>NUCLEOTIDE SEQUENCE</scope>
    <source>
        <strain evidence="3">PSN309</strain>
    </source>
</reference>
<feature type="region of interest" description="Disordered" evidence="1">
    <location>
        <begin position="211"/>
        <end position="236"/>
    </location>
</feature>
<accession>A0AAN7AF84</accession>
<dbReference type="Pfam" id="PF03190">
    <property type="entry name" value="Thioredox_DsbH"/>
    <property type="match status" value="1"/>
</dbReference>
<evidence type="ECO:0000313" key="4">
    <source>
        <dbReference type="Proteomes" id="UP001302126"/>
    </source>
</evidence>
<evidence type="ECO:0000313" key="3">
    <source>
        <dbReference type="EMBL" id="KAK4183697.1"/>
    </source>
</evidence>
<protein>
    <submittedName>
        <fullName evidence="3">Spermatogenesis-associated protein 20</fullName>
    </submittedName>
</protein>
<dbReference type="EMBL" id="MU864530">
    <property type="protein sequence ID" value="KAK4183697.1"/>
    <property type="molecule type" value="Genomic_DNA"/>
</dbReference>
<evidence type="ECO:0000256" key="1">
    <source>
        <dbReference type="SAM" id="MobiDB-lite"/>
    </source>
</evidence>
<dbReference type="SUPFAM" id="SSF52833">
    <property type="entry name" value="Thioredoxin-like"/>
    <property type="match status" value="1"/>
</dbReference>
<dbReference type="InterPro" id="IPR024705">
    <property type="entry name" value="Ssp411"/>
</dbReference>
<feature type="region of interest" description="Disordered" evidence="1">
    <location>
        <begin position="638"/>
        <end position="662"/>
    </location>
</feature>
<gene>
    <name evidence="3" type="ORF">QBC35DRAFT_507518</name>
</gene>
<feature type="compositionally biased region" description="Low complexity" evidence="1">
    <location>
        <begin position="1"/>
        <end position="28"/>
    </location>
</feature>
<proteinExistence type="predicted"/>
<comment type="caution">
    <text evidence="3">The sequence shown here is derived from an EMBL/GenBank/DDBJ whole genome shotgun (WGS) entry which is preliminary data.</text>
</comment>
<dbReference type="InterPro" id="IPR008928">
    <property type="entry name" value="6-hairpin_glycosidase_sf"/>
</dbReference>
<name>A0AAN7AF84_9PEZI</name>
<dbReference type="AlphaFoldDB" id="A0AAN7AF84"/>
<dbReference type="SUPFAM" id="SSF48208">
    <property type="entry name" value="Six-hairpin glycosidases"/>
    <property type="match status" value="1"/>
</dbReference>
<evidence type="ECO:0000259" key="2">
    <source>
        <dbReference type="Pfam" id="PF03190"/>
    </source>
</evidence>
<dbReference type="Gene3D" id="3.40.30.10">
    <property type="entry name" value="Glutaredoxin"/>
    <property type="match status" value="1"/>
</dbReference>
<sequence>MMSARLQEEQQQQQPAHSAAVHSSSSLRNRAGENNSPYVRLHAETPVAWQPISAETLALAASQNKPIFLHVGFLADHLCRLTTQDSFSNPTVAAFLNQNFIPVIVDRDERPDLDTIYQNYSEALTATGGWPLNLFLTPELHPIYGGTYWPGPGTEHSLAAERDSNISEEAPHDFLAIARKIQGVWEEQEQNCRKEAFENLHKLQNFAQEGASFEDDNDTRTGTAAAAQPTPPTELGDLDLDQLDEAVDGIAKMFDPENFGFGVRPKFPNPARLSFLLRLRHFPQEVSDIIGDKEVENVTDMAMNTLRKIRDGGLRDHIGAGFMRFSVTSDWSLPHFEKMVGENALLLNVFLDAWLSTSRGLQEKGWRGLSHTDEFADVVFEVADYLSGPIIRKGNGGFVTSEAADSYYRSGDGDKREGAFYLWTRREFDEVVGAGAGENTSSDLASGVAAAYWNVQEHGNIPQDEDIYDEFINQNVLSVNKTVQELSKQFGITVSQVERIIESAKKSLRAHREKSRVRPPVDEKIVVGINGMVISALARTQAATNVVSRPSPMKDYIGIAEEAAKFIRENLWLDGKNGYTGKVLHRFWHDGRASETLAFADDYAFLIEGLLDLHETTSDGQWLEWARQLQDTQTRLFYDSPSSKSESNPPSPRHAYSGGFYSNESQTLSDTILRLKSGMDKSQPSTNAVSASNLFRLGALLDENKYTLQAKETINAFEAEVLQHPWLFNSLLTGVVNHRLGVKKFPAKPDDEDALMNYYQLPRAEARAIIVLWENRDRDGDDTEMRERTTEGPNGKRKADEFDGVTDGLKGKLEDLKI</sequence>
<dbReference type="PANTHER" id="PTHR42899:SF1">
    <property type="entry name" value="SPERMATOGENESIS-ASSOCIATED PROTEIN 20"/>
    <property type="match status" value="1"/>
</dbReference>
<reference evidence="3" key="1">
    <citation type="journal article" date="2023" name="Mol. Phylogenet. Evol.">
        <title>Genome-scale phylogeny and comparative genomics of the fungal order Sordariales.</title>
        <authorList>
            <person name="Hensen N."/>
            <person name="Bonometti L."/>
            <person name="Westerberg I."/>
            <person name="Brannstrom I.O."/>
            <person name="Guillou S."/>
            <person name="Cros-Aarteil S."/>
            <person name="Calhoun S."/>
            <person name="Haridas S."/>
            <person name="Kuo A."/>
            <person name="Mondo S."/>
            <person name="Pangilinan J."/>
            <person name="Riley R."/>
            <person name="LaButti K."/>
            <person name="Andreopoulos B."/>
            <person name="Lipzen A."/>
            <person name="Chen C."/>
            <person name="Yan M."/>
            <person name="Daum C."/>
            <person name="Ng V."/>
            <person name="Clum A."/>
            <person name="Steindorff A."/>
            <person name="Ohm R.A."/>
            <person name="Martin F."/>
            <person name="Silar P."/>
            <person name="Natvig D.O."/>
            <person name="Lalanne C."/>
            <person name="Gautier V."/>
            <person name="Ament-Velasquez S.L."/>
            <person name="Kruys A."/>
            <person name="Hutchinson M.I."/>
            <person name="Powell A.J."/>
            <person name="Barry K."/>
            <person name="Miller A.N."/>
            <person name="Grigoriev I.V."/>
            <person name="Debuchy R."/>
            <person name="Gladieux P."/>
            <person name="Hiltunen Thoren M."/>
            <person name="Johannesson H."/>
        </authorList>
    </citation>
    <scope>NUCLEOTIDE SEQUENCE</scope>
    <source>
        <strain evidence="3">PSN309</strain>
    </source>
</reference>
<feature type="region of interest" description="Disordered" evidence="1">
    <location>
        <begin position="1"/>
        <end position="33"/>
    </location>
</feature>
<organism evidence="3 4">
    <name type="scientific">Podospora australis</name>
    <dbReference type="NCBI Taxonomy" id="1536484"/>
    <lineage>
        <taxon>Eukaryota</taxon>
        <taxon>Fungi</taxon>
        <taxon>Dikarya</taxon>
        <taxon>Ascomycota</taxon>
        <taxon>Pezizomycotina</taxon>
        <taxon>Sordariomycetes</taxon>
        <taxon>Sordariomycetidae</taxon>
        <taxon>Sordariales</taxon>
        <taxon>Podosporaceae</taxon>
        <taxon>Podospora</taxon>
    </lineage>
</organism>
<feature type="domain" description="Spermatogenesis-associated protein 20-like TRX" evidence="2">
    <location>
        <begin position="29"/>
        <end position="201"/>
    </location>
</feature>
<feature type="compositionally biased region" description="Basic and acidic residues" evidence="1">
    <location>
        <begin position="809"/>
        <end position="818"/>
    </location>
</feature>
<dbReference type="InterPro" id="IPR004879">
    <property type="entry name" value="Ssp411-like_TRX"/>
</dbReference>
<dbReference type="PANTHER" id="PTHR42899">
    <property type="entry name" value="SPERMATOGENESIS-ASSOCIATED PROTEIN 20"/>
    <property type="match status" value="1"/>
</dbReference>
<dbReference type="Proteomes" id="UP001302126">
    <property type="component" value="Unassembled WGS sequence"/>
</dbReference>
<feature type="region of interest" description="Disordered" evidence="1">
    <location>
        <begin position="780"/>
        <end position="818"/>
    </location>
</feature>
<dbReference type="PIRSF" id="PIRSF006402">
    <property type="entry name" value="UCP006402_thioredoxin"/>
    <property type="match status" value="1"/>
</dbReference>
<keyword evidence="4" id="KW-1185">Reference proteome</keyword>
<dbReference type="GO" id="GO:0005975">
    <property type="term" value="P:carbohydrate metabolic process"/>
    <property type="evidence" value="ECO:0007669"/>
    <property type="project" value="InterPro"/>
</dbReference>